<dbReference type="Pfam" id="PF24926">
    <property type="entry name" value="ACT_ACR9_C"/>
    <property type="match status" value="1"/>
</dbReference>
<dbReference type="InterPro" id="IPR002912">
    <property type="entry name" value="ACT_dom"/>
</dbReference>
<evidence type="ECO:0000256" key="2">
    <source>
        <dbReference type="RuleBase" id="RU369043"/>
    </source>
</evidence>
<dbReference type="EMBL" id="AUSU01005769">
    <property type="protein sequence ID" value="EPS62989.1"/>
    <property type="molecule type" value="Genomic_DNA"/>
</dbReference>
<protein>
    <recommendedName>
        <fullName evidence="2">ACT domain-containing protein ACR</fullName>
    </recommendedName>
    <alternativeName>
        <fullName evidence="2">Protein ACT DOMAIN REPEATS</fullName>
    </alternativeName>
</protein>
<proteinExistence type="predicted"/>
<dbReference type="OrthoDB" id="2019824at2759"/>
<dbReference type="InterPro" id="IPR045865">
    <property type="entry name" value="ACT-like_dom_sf"/>
</dbReference>
<evidence type="ECO:0000313" key="5">
    <source>
        <dbReference type="Proteomes" id="UP000015453"/>
    </source>
</evidence>
<comment type="function">
    <text evidence="2">Binds amino acids.</text>
</comment>
<keyword evidence="5" id="KW-1185">Reference proteome</keyword>
<accession>S8C825</accession>
<comment type="caution">
    <text evidence="4">The sequence shown here is derived from an EMBL/GenBank/DDBJ whole genome shotgun (WGS) entry which is preliminary data.</text>
</comment>
<dbReference type="Pfam" id="PF24914">
    <property type="entry name" value="ACR10_N"/>
    <property type="match status" value="1"/>
</dbReference>
<organism evidence="4 5">
    <name type="scientific">Genlisea aurea</name>
    <dbReference type="NCBI Taxonomy" id="192259"/>
    <lineage>
        <taxon>Eukaryota</taxon>
        <taxon>Viridiplantae</taxon>
        <taxon>Streptophyta</taxon>
        <taxon>Embryophyta</taxon>
        <taxon>Tracheophyta</taxon>
        <taxon>Spermatophyta</taxon>
        <taxon>Magnoliopsida</taxon>
        <taxon>eudicotyledons</taxon>
        <taxon>Gunneridae</taxon>
        <taxon>Pentapetalae</taxon>
        <taxon>asterids</taxon>
        <taxon>lamiids</taxon>
        <taxon>Lamiales</taxon>
        <taxon>Lentibulariaceae</taxon>
        <taxon>Genlisea</taxon>
    </lineage>
</organism>
<evidence type="ECO:0000256" key="1">
    <source>
        <dbReference type="ARBA" id="ARBA00022737"/>
    </source>
</evidence>
<dbReference type="SUPFAM" id="SSF55021">
    <property type="entry name" value="ACT-like"/>
    <property type="match status" value="2"/>
</dbReference>
<sequence>MRVLNDDAVVIEKGKKPGDPYMITVNCPDKTGLGCDICHTILEFGLYITKGDLSTDGKWCYVVLWVIPRESDVMWMNLRERLLSVCPSTVPTFYLPKPCPSPSPIYLLKFCALDREGLLHDVTRVLLQLELTIERVKVSTTPDGHVLDLFFIQDDLGLLHKACRQEQTCERLRSVLGESCIISCEIQQYGTLHHSSISPSVAHQLFTLCSEFNTSNHNTLLQIDNTLSPAHTLLQISCVDSKGFLYDIMRTLKDYNIQISYGRLSHSTTSHAHRDLDLFIQHADGNKVVDPQKHQALCSRLNTELLHPLRVLITTRGPDTELFVANPVELCGRGRPRVFYDVTFALKTLGICIFLAEITRHTAAEREWEVYRFLLDESCTLKLSTKQIVNKVRRTLMGW</sequence>
<dbReference type="Pfam" id="PF24931">
    <property type="entry name" value="ACT_ACR9_3rd"/>
    <property type="match status" value="1"/>
</dbReference>
<dbReference type="InterPro" id="IPR040217">
    <property type="entry name" value="ACR1-12"/>
</dbReference>
<reference evidence="4 5" key="1">
    <citation type="journal article" date="2013" name="BMC Genomics">
        <title>The miniature genome of a carnivorous plant Genlisea aurea contains a low number of genes and short non-coding sequences.</title>
        <authorList>
            <person name="Leushkin E.V."/>
            <person name="Sutormin R.A."/>
            <person name="Nabieva E.R."/>
            <person name="Penin A.A."/>
            <person name="Kondrashov A.S."/>
            <person name="Logacheva M.D."/>
        </authorList>
    </citation>
    <scope>NUCLEOTIDE SEQUENCE [LARGE SCALE GENOMIC DNA]</scope>
</reference>
<dbReference type="Proteomes" id="UP000015453">
    <property type="component" value="Unassembled WGS sequence"/>
</dbReference>
<keyword evidence="1 2" id="KW-0677">Repeat</keyword>
<evidence type="ECO:0000259" key="3">
    <source>
        <dbReference type="PROSITE" id="PS51671"/>
    </source>
</evidence>
<dbReference type="AlphaFoldDB" id="S8C825"/>
<dbReference type="InterPro" id="IPR056816">
    <property type="entry name" value="ACR2/9/10_N"/>
</dbReference>
<dbReference type="GO" id="GO:0016597">
    <property type="term" value="F:amino acid binding"/>
    <property type="evidence" value="ECO:0007669"/>
    <property type="project" value="UniProtKB-UniRule"/>
</dbReference>
<gene>
    <name evidence="4" type="ORF">M569_11799</name>
</gene>
<dbReference type="PANTHER" id="PTHR31096:SF14">
    <property type="entry name" value="ACT DOMAIN-CONTAINING PROTEIN ACR"/>
    <property type="match status" value="1"/>
</dbReference>
<dbReference type="PROSITE" id="PS51671">
    <property type="entry name" value="ACT"/>
    <property type="match status" value="1"/>
</dbReference>
<evidence type="ECO:0000313" key="4">
    <source>
        <dbReference type="EMBL" id="EPS62989.1"/>
    </source>
</evidence>
<dbReference type="InterPro" id="IPR056805">
    <property type="entry name" value="ACT_ACR9/10_C"/>
</dbReference>
<name>S8C825_9LAMI</name>
<dbReference type="PANTHER" id="PTHR31096">
    <property type="entry name" value="ACT DOMAIN-CONTAINING PROTEIN ACR4-RELATED"/>
    <property type="match status" value="1"/>
</dbReference>
<feature type="domain" description="ACT" evidence="3">
    <location>
        <begin position="107"/>
        <end position="187"/>
    </location>
</feature>